<dbReference type="PANTHER" id="PTHR47505:SF1">
    <property type="entry name" value="DNA UTILIZATION PROTEIN YHGH"/>
    <property type="match status" value="1"/>
</dbReference>
<dbReference type="EMBL" id="VTPY01000001">
    <property type="protein sequence ID" value="KAA0014281.1"/>
    <property type="molecule type" value="Genomic_DNA"/>
</dbReference>
<reference evidence="3 4" key="1">
    <citation type="submission" date="2019-08" db="EMBL/GenBank/DDBJ databases">
        <title>Bioinformatics analysis of the strain L3 and L5.</title>
        <authorList>
            <person name="Li X."/>
        </authorList>
    </citation>
    <scope>NUCLEOTIDE SEQUENCE [LARGE SCALE GENOMIC DNA]</scope>
    <source>
        <strain evidence="3 4">L5</strain>
    </source>
</reference>
<accession>A0A7V7G2X7</accession>
<dbReference type="Proteomes" id="UP000486760">
    <property type="component" value="Unassembled WGS sequence"/>
</dbReference>
<dbReference type="InterPro" id="IPR000836">
    <property type="entry name" value="PRTase_dom"/>
</dbReference>
<protein>
    <submittedName>
        <fullName evidence="3">ComF family protein</fullName>
    </submittedName>
</protein>
<evidence type="ECO:0000259" key="2">
    <source>
        <dbReference type="Pfam" id="PF18912"/>
    </source>
</evidence>
<keyword evidence="4" id="KW-1185">Reference proteome</keyword>
<dbReference type="AlphaFoldDB" id="A0A7V7G2X7"/>
<dbReference type="CDD" id="cd06223">
    <property type="entry name" value="PRTases_typeI"/>
    <property type="match status" value="1"/>
</dbReference>
<dbReference type="Pfam" id="PF18912">
    <property type="entry name" value="DZR_2"/>
    <property type="match status" value="1"/>
</dbReference>
<feature type="domain" description="Double zinc ribbon" evidence="2">
    <location>
        <begin position="33"/>
        <end position="89"/>
    </location>
</feature>
<comment type="similarity">
    <text evidence="1">Belongs to the ComF/GntX family.</text>
</comment>
<sequence length="258" mass="28593">MLVKSGDNDIQGTPEGQVSWLRSLWHGLDATLRQALPGRCSFCLAPGERDRPWCEACFESLPWNLPACPNCAEPQPPGSLAGKRCGHCLTRPPLFIRSRVPLRYEDEVARLMQRFKFHASPRAGNVLLELFELGLSPEALAWPEALIPVPLHPRRARERGFDQADWLARRLASRHGLALTRAQRRQHTRSQRGLDRAERYRNLRGGFVVKGTLPSRVALLDDVMTTGATLDALAQACLAAGAREVEAWAVARTPLAGG</sequence>
<comment type="caution">
    <text evidence="3">The sequence shown here is derived from an EMBL/GenBank/DDBJ whole genome shotgun (WGS) entry which is preliminary data.</text>
</comment>
<dbReference type="Gene3D" id="3.40.50.2020">
    <property type="match status" value="1"/>
</dbReference>
<name>A0A7V7G2X7_9GAMM</name>
<evidence type="ECO:0000313" key="3">
    <source>
        <dbReference type="EMBL" id="KAA0014281.1"/>
    </source>
</evidence>
<evidence type="ECO:0000313" key="4">
    <source>
        <dbReference type="Proteomes" id="UP000486760"/>
    </source>
</evidence>
<gene>
    <name evidence="3" type="ORF">F0A17_01075</name>
</gene>
<dbReference type="SUPFAM" id="SSF53271">
    <property type="entry name" value="PRTase-like"/>
    <property type="match status" value="1"/>
</dbReference>
<dbReference type="PANTHER" id="PTHR47505">
    <property type="entry name" value="DNA UTILIZATION PROTEIN YHGH"/>
    <property type="match status" value="1"/>
</dbReference>
<dbReference type="InterPro" id="IPR029057">
    <property type="entry name" value="PRTase-like"/>
</dbReference>
<dbReference type="InterPro" id="IPR044005">
    <property type="entry name" value="DZR_2"/>
</dbReference>
<dbReference type="InterPro" id="IPR051910">
    <property type="entry name" value="ComF/GntX_DNA_util-trans"/>
</dbReference>
<organism evidence="3 4">
    <name type="scientific">Billgrantia pellis</name>
    <dbReference type="NCBI Taxonomy" id="2606936"/>
    <lineage>
        <taxon>Bacteria</taxon>
        <taxon>Pseudomonadati</taxon>
        <taxon>Pseudomonadota</taxon>
        <taxon>Gammaproteobacteria</taxon>
        <taxon>Oceanospirillales</taxon>
        <taxon>Halomonadaceae</taxon>
        <taxon>Billgrantia</taxon>
    </lineage>
</organism>
<dbReference type="RefSeq" id="WP_149326493.1">
    <property type="nucleotide sequence ID" value="NZ_VTPY01000001.1"/>
</dbReference>
<proteinExistence type="inferred from homology"/>
<evidence type="ECO:0000256" key="1">
    <source>
        <dbReference type="ARBA" id="ARBA00008007"/>
    </source>
</evidence>